<comment type="catalytic activity">
    <reaction evidence="7">
        <text>all-trans-retinol + NADP(+) = all-trans-retinal + NADPH + H(+)</text>
        <dbReference type="Rhea" id="RHEA:25033"/>
        <dbReference type="ChEBI" id="CHEBI:15378"/>
        <dbReference type="ChEBI" id="CHEBI:17336"/>
        <dbReference type="ChEBI" id="CHEBI:17898"/>
        <dbReference type="ChEBI" id="CHEBI:57783"/>
        <dbReference type="ChEBI" id="CHEBI:58349"/>
        <dbReference type="EC" id="1.1.1.300"/>
    </reaction>
</comment>
<keyword evidence="4" id="KW-0521">NADP</keyword>
<evidence type="ECO:0000313" key="10">
    <source>
        <dbReference type="Proteomes" id="UP000694400"/>
    </source>
</evidence>
<evidence type="ECO:0000256" key="3">
    <source>
        <dbReference type="ARBA" id="ARBA00012852"/>
    </source>
</evidence>
<comment type="similarity">
    <text evidence="2 8">Belongs to the short-chain dehydrogenases/reductases (SDR) family.</text>
</comment>
<protein>
    <recommendedName>
        <fullName evidence="3">NADP-retinol dehydrogenase</fullName>
        <ecNumber evidence="3">1.1.1.300</ecNumber>
    </recommendedName>
</protein>
<accession>A0A8B9QM37</accession>
<reference evidence="9" key="1">
    <citation type="submission" date="2019-08" db="EMBL/GenBank/DDBJ databases">
        <title>Three high-quality genomes provides insights into domestication of ducks.</title>
        <authorList>
            <person name="Hou Z.C."/>
            <person name="Zhu F."/>
            <person name="Yin Z.T."/>
            <person name="Zhang F."/>
        </authorList>
    </citation>
    <scope>NUCLEOTIDE SEQUENCE [LARGE SCALE GENOMIC DNA]</scope>
</reference>
<dbReference type="Pfam" id="PF00106">
    <property type="entry name" value="adh_short"/>
    <property type="match status" value="1"/>
</dbReference>
<dbReference type="NCBIfam" id="NF004846">
    <property type="entry name" value="PRK06197.1"/>
    <property type="match status" value="1"/>
</dbReference>
<dbReference type="Proteomes" id="UP000694400">
    <property type="component" value="Chromosome 5"/>
</dbReference>
<dbReference type="Gene3D" id="3.40.50.720">
    <property type="entry name" value="NAD(P)-binding Rossmann-like Domain"/>
    <property type="match status" value="1"/>
</dbReference>
<keyword evidence="5" id="KW-0560">Oxidoreductase</keyword>
<dbReference type="InterPro" id="IPR002347">
    <property type="entry name" value="SDR_fam"/>
</dbReference>
<organism evidence="9 10">
    <name type="scientific">Anas platyrhynchos</name>
    <name type="common">Mallard</name>
    <name type="synonym">Anas boschas</name>
    <dbReference type="NCBI Taxonomy" id="8839"/>
    <lineage>
        <taxon>Eukaryota</taxon>
        <taxon>Metazoa</taxon>
        <taxon>Chordata</taxon>
        <taxon>Craniata</taxon>
        <taxon>Vertebrata</taxon>
        <taxon>Euteleostomi</taxon>
        <taxon>Archelosauria</taxon>
        <taxon>Archosauria</taxon>
        <taxon>Dinosauria</taxon>
        <taxon>Saurischia</taxon>
        <taxon>Theropoda</taxon>
        <taxon>Coelurosauria</taxon>
        <taxon>Aves</taxon>
        <taxon>Neognathae</taxon>
        <taxon>Galloanserae</taxon>
        <taxon>Anseriformes</taxon>
        <taxon>Anatidae</taxon>
        <taxon>Anatinae</taxon>
        <taxon>Anas</taxon>
    </lineage>
</organism>
<evidence type="ECO:0000256" key="4">
    <source>
        <dbReference type="ARBA" id="ARBA00022857"/>
    </source>
</evidence>
<evidence type="ECO:0000256" key="1">
    <source>
        <dbReference type="ARBA" id="ARBA00004891"/>
    </source>
</evidence>
<keyword evidence="6" id="KW-0443">Lipid metabolism</keyword>
<dbReference type="PRINTS" id="PR00081">
    <property type="entry name" value="GDHRDH"/>
</dbReference>
<evidence type="ECO:0000256" key="6">
    <source>
        <dbReference type="ARBA" id="ARBA00023098"/>
    </source>
</evidence>
<dbReference type="GO" id="GO:0052650">
    <property type="term" value="F:all-trans-retinol dehydrogenase (NADP+) activity"/>
    <property type="evidence" value="ECO:0007669"/>
    <property type="project" value="UniProtKB-EC"/>
</dbReference>
<evidence type="ECO:0000256" key="5">
    <source>
        <dbReference type="ARBA" id="ARBA00023002"/>
    </source>
</evidence>
<dbReference type="PRINTS" id="PR00080">
    <property type="entry name" value="SDRFAMILY"/>
</dbReference>
<dbReference type="InterPro" id="IPR036291">
    <property type="entry name" value="NAD(P)-bd_dom_sf"/>
</dbReference>
<dbReference type="SUPFAM" id="SSF51735">
    <property type="entry name" value="NAD(P)-binding Rossmann-fold domains"/>
    <property type="match status" value="1"/>
</dbReference>
<evidence type="ECO:0000256" key="8">
    <source>
        <dbReference type="RuleBase" id="RU000363"/>
    </source>
</evidence>
<comment type="pathway">
    <text evidence="1">Cofactor metabolism; retinol metabolism.</text>
</comment>
<evidence type="ECO:0000313" key="9">
    <source>
        <dbReference type="Ensembl" id="ENSAPLP00020000789.1"/>
    </source>
</evidence>
<reference evidence="9" key="3">
    <citation type="submission" date="2025-09" db="UniProtKB">
        <authorList>
            <consortium name="Ensembl"/>
        </authorList>
    </citation>
    <scope>IDENTIFICATION</scope>
</reference>
<evidence type="ECO:0000256" key="7">
    <source>
        <dbReference type="ARBA" id="ARBA00050568"/>
    </source>
</evidence>
<dbReference type="FunFam" id="3.40.50.720:FF:000145">
    <property type="entry name" value="Retinol dehydrogenase 12"/>
    <property type="match status" value="1"/>
</dbReference>
<dbReference type="PANTHER" id="PTHR43157">
    <property type="entry name" value="PHOSPHATIDYLINOSITOL-GLYCAN BIOSYNTHESIS CLASS F PROTEIN-RELATED"/>
    <property type="match status" value="1"/>
</dbReference>
<evidence type="ECO:0000256" key="2">
    <source>
        <dbReference type="ARBA" id="ARBA00006484"/>
    </source>
</evidence>
<dbReference type="Ensembl" id="ENSAPLT00020000838.1">
    <property type="protein sequence ID" value="ENSAPLP00020000789.1"/>
    <property type="gene ID" value="ENSAPLG00020000417.1"/>
</dbReference>
<dbReference type="AlphaFoldDB" id="A0A8B9QM37"/>
<dbReference type="EC" id="1.1.1.300" evidence="3"/>
<reference evidence="9" key="2">
    <citation type="submission" date="2025-08" db="UniProtKB">
        <authorList>
            <consortium name="Ensembl"/>
        </authorList>
    </citation>
    <scope>IDENTIFICATION</scope>
</reference>
<name>A0A8B9QM37_ANAPL</name>
<proteinExistence type="inferred from homology"/>
<sequence length="362" mass="38863">MAAAGLSCWGAALGAAVGVPLLLLAAVPRIRYGPGRAGGGGVCLSVPLCVRVSVPGSSLPAVSPLSPPGGSWRAGAASLRPGWTGRAAVITGANTGIGKETARELAQRGARVIIACRDTAKGEAAASEIRAETGNPQVLVKKLDLADTKSIREFADSFLAEEKELHILINNAGVMLCPYSKTADGFEMHLGVNHLGHFLLTFLLLERLKQSAPARIINVSSLGHHGGRIRFHDLNGEKSYNRGLAYCHSKLANVLFTRELARRLQGTKVTANALHPGSVYTELVRHSVAMTWLWRIFSFFLKTPWEGAQTSVYCAVAEELESVSGQYFSDCQPAYVSSWGRDDETAKKLWNVSCELLGIQWD</sequence>
<dbReference type="PANTHER" id="PTHR43157:SF32">
    <property type="entry name" value="RETINOL DEHYDROGENASE 12"/>
    <property type="match status" value="1"/>
</dbReference>